<dbReference type="PANTHER" id="PTHR39474">
    <property type="entry name" value="UNNAMED PRODUCT"/>
    <property type="match status" value="1"/>
</dbReference>
<evidence type="ECO:0000313" key="2">
    <source>
        <dbReference type="EMBL" id="KAB2571519.1"/>
    </source>
</evidence>
<reference evidence="2 3" key="1">
    <citation type="journal article" date="2019" name="Sci. Rep.">
        <title>A multi-omics analysis of the grapevine pathogen Lasiodiplodia theobromae reveals that temperature affects the expression of virulence- and pathogenicity-related genes.</title>
        <authorList>
            <person name="Felix C."/>
            <person name="Meneses R."/>
            <person name="Goncalves M.F.M."/>
            <person name="Tilleman L."/>
            <person name="Duarte A.S."/>
            <person name="Jorrin-Novo J.V."/>
            <person name="Van de Peer Y."/>
            <person name="Deforce D."/>
            <person name="Van Nieuwerburgh F."/>
            <person name="Esteves A.C."/>
            <person name="Alves A."/>
        </authorList>
    </citation>
    <scope>NUCLEOTIDE SEQUENCE [LARGE SCALE GENOMIC DNA]</scope>
    <source>
        <strain evidence="2 3">LA-SOL3</strain>
    </source>
</reference>
<feature type="compositionally biased region" description="Low complexity" evidence="1">
    <location>
        <begin position="126"/>
        <end position="142"/>
    </location>
</feature>
<keyword evidence="3" id="KW-1185">Reference proteome</keyword>
<dbReference type="PANTHER" id="PTHR39474:SF1">
    <property type="entry name" value="FUNGAL SPECIFIC TRANSCRIPTION FACTOR"/>
    <property type="match status" value="1"/>
</dbReference>
<feature type="compositionally biased region" description="Low complexity" evidence="1">
    <location>
        <begin position="9"/>
        <end position="22"/>
    </location>
</feature>
<dbReference type="Proteomes" id="UP000325902">
    <property type="component" value="Unassembled WGS sequence"/>
</dbReference>
<feature type="region of interest" description="Disordered" evidence="1">
    <location>
        <begin position="109"/>
        <end position="142"/>
    </location>
</feature>
<gene>
    <name evidence="2" type="ORF">DBV05_g9810</name>
</gene>
<protein>
    <submittedName>
        <fullName evidence="2">Uncharacterized protein</fullName>
    </submittedName>
</protein>
<accession>A0A5N5D1F8</accession>
<feature type="region of interest" description="Disordered" evidence="1">
    <location>
        <begin position="1"/>
        <end position="29"/>
    </location>
</feature>
<organism evidence="2 3">
    <name type="scientific">Lasiodiplodia theobromae</name>
    <dbReference type="NCBI Taxonomy" id="45133"/>
    <lineage>
        <taxon>Eukaryota</taxon>
        <taxon>Fungi</taxon>
        <taxon>Dikarya</taxon>
        <taxon>Ascomycota</taxon>
        <taxon>Pezizomycotina</taxon>
        <taxon>Dothideomycetes</taxon>
        <taxon>Dothideomycetes incertae sedis</taxon>
        <taxon>Botryosphaeriales</taxon>
        <taxon>Botryosphaeriaceae</taxon>
        <taxon>Lasiodiplodia</taxon>
    </lineage>
</organism>
<dbReference type="OrthoDB" id="4590138at2759"/>
<dbReference type="AlphaFoldDB" id="A0A5N5D1F8"/>
<dbReference type="EMBL" id="VCHE01000099">
    <property type="protein sequence ID" value="KAB2571519.1"/>
    <property type="molecule type" value="Genomic_DNA"/>
</dbReference>
<evidence type="ECO:0000256" key="1">
    <source>
        <dbReference type="SAM" id="MobiDB-lite"/>
    </source>
</evidence>
<evidence type="ECO:0000313" key="3">
    <source>
        <dbReference type="Proteomes" id="UP000325902"/>
    </source>
</evidence>
<comment type="caution">
    <text evidence="2">The sequence shown here is derived from an EMBL/GenBank/DDBJ whole genome shotgun (WGS) entry which is preliminary data.</text>
</comment>
<sequence>MTKNRRRSTPAGSSSSSTASRTSHSDRRHPTSIPRLLLAFAALVALLAAAVILLPASSSSSLPVVEHMQRFFHHRAVSPLVSRFYANSNKISSSTPSYYYSTKNTMSADSSNANTVDADSFHPKGSSSSNDDVNTNNNGQPILPLPAPEEPGAALKLDLGGDGVKLDALGPMVVNTDGSLSRIANWDRMAEIEKRNTLRIIGKRNKERLAALKAEGEGEGEGKA</sequence>
<name>A0A5N5D1F8_9PEZI</name>
<proteinExistence type="predicted"/>